<evidence type="ECO:0000256" key="1">
    <source>
        <dbReference type="ARBA" id="ARBA00004141"/>
    </source>
</evidence>
<evidence type="ECO:0000259" key="7">
    <source>
        <dbReference type="Pfam" id="PF12698"/>
    </source>
</evidence>
<name>A0A429Z735_9ENTE</name>
<feature type="coiled-coil region" evidence="5">
    <location>
        <begin position="205"/>
        <end position="239"/>
    </location>
</feature>
<feature type="transmembrane region" description="Helical" evidence="6">
    <location>
        <begin position="781"/>
        <end position="802"/>
    </location>
</feature>
<dbReference type="Proteomes" id="UP000277864">
    <property type="component" value="Unassembled WGS sequence"/>
</dbReference>
<evidence type="ECO:0000256" key="3">
    <source>
        <dbReference type="ARBA" id="ARBA00022989"/>
    </source>
</evidence>
<dbReference type="InterPro" id="IPR051328">
    <property type="entry name" value="T7SS_ABC-Transporter"/>
</dbReference>
<comment type="subcellular location">
    <subcellularLocation>
        <location evidence="1">Membrane</location>
        <topology evidence="1">Multi-pass membrane protein</topology>
    </subcellularLocation>
</comment>
<protein>
    <submittedName>
        <fullName evidence="8">Phage infection protein</fullName>
    </submittedName>
</protein>
<feature type="coiled-coil region" evidence="5">
    <location>
        <begin position="531"/>
        <end position="558"/>
    </location>
</feature>
<keyword evidence="9" id="KW-1185">Reference proteome</keyword>
<dbReference type="PANTHER" id="PTHR43077">
    <property type="entry name" value="TRANSPORT PERMEASE YVFS-RELATED"/>
    <property type="match status" value="1"/>
</dbReference>
<dbReference type="RefSeq" id="WP_125943426.1">
    <property type="nucleotide sequence ID" value="NZ_PXZH01000002.1"/>
</dbReference>
<evidence type="ECO:0000256" key="6">
    <source>
        <dbReference type="SAM" id="Phobius"/>
    </source>
</evidence>
<feature type="transmembrane region" description="Helical" evidence="6">
    <location>
        <begin position="24"/>
        <end position="42"/>
    </location>
</feature>
<comment type="caution">
    <text evidence="8">The sequence shown here is derived from an EMBL/GenBank/DDBJ whole genome shotgun (WGS) entry which is preliminary data.</text>
</comment>
<keyword evidence="4 6" id="KW-0472">Membrane</keyword>
<dbReference type="PANTHER" id="PTHR43077:SF10">
    <property type="entry name" value="TRANSPORT PERMEASE PROTEIN"/>
    <property type="match status" value="1"/>
</dbReference>
<dbReference type="AlphaFoldDB" id="A0A429Z735"/>
<gene>
    <name evidence="8" type="ORF">C7P63_06910</name>
</gene>
<dbReference type="Pfam" id="PF12698">
    <property type="entry name" value="ABC2_membrane_3"/>
    <property type="match status" value="2"/>
</dbReference>
<feature type="transmembrane region" description="Helical" evidence="6">
    <location>
        <begin position="865"/>
        <end position="887"/>
    </location>
</feature>
<keyword evidence="3 6" id="KW-1133">Transmembrane helix</keyword>
<keyword evidence="2 6" id="KW-0812">Transmembrane</keyword>
<reference evidence="8 9" key="1">
    <citation type="submission" date="2018-03" db="EMBL/GenBank/DDBJ databases">
        <authorList>
            <person name="Gulvik C.A."/>
        </authorList>
    </citation>
    <scope>NUCLEOTIDE SEQUENCE [LARGE SCALE GENOMIC DNA]</scope>
    <source>
        <strain evidence="8 9">JCM 31581</strain>
    </source>
</reference>
<dbReference type="GO" id="GO:0140359">
    <property type="term" value="F:ABC-type transporter activity"/>
    <property type="evidence" value="ECO:0007669"/>
    <property type="project" value="InterPro"/>
</dbReference>
<dbReference type="NCBIfam" id="TIGR03061">
    <property type="entry name" value="pip_yhgE_Nterm"/>
    <property type="match status" value="1"/>
</dbReference>
<dbReference type="OrthoDB" id="9811483at2"/>
<dbReference type="SUPFAM" id="SSF58104">
    <property type="entry name" value="Methyl-accepting chemotaxis protein (MCP) signaling domain"/>
    <property type="match status" value="1"/>
</dbReference>
<evidence type="ECO:0000256" key="2">
    <source>
        <dbReference type="ARBA" id="ARBA00022692"/>
    </source>
</evidence>
<keyword evidence="5" id="KW-0175">Coiled coil</keyword>
<dbReference type="NCBIfam" id="TIGR03062">
    <property type="entry name" value="pip_yhgE_Cterm"/>
    <property type="match status" value="1"/>
</dbReference>
<accession>A0A429Z735</accession>
<feature type="transmembrane region" description="Helical" evidence="6">
    <location>
        <begin position="707"/>
        <end position="728"/>
    </location>
</feature>
<dbReference type="EMBL" id="PXZH01000002">
    <property type="protein sequence ID" value="RST89492.1"/>
    <property type="molecule type" value="Genomic_DNA"/>
</dbReference>
<organism evidence="8 9">
    <name type="scientific">Vagococcus humatus</name>
    <dbReference type="NCBI Taxonomy" id="1889241"/>
    <lineage>
        <taxon>Bacteria</taxon>
        <taxon>Bacillati</taxon>
        <taxon>Bacillota</taxon>
        <taxon>Bacilli</taxon>
        <taxon>Lactobacillales</taxon>
        <taxon>Enterococcaceae</taxon>
        <taxon>Vagococcus</taxon>
    </lineage>
</organism>
<dbReference type="InterPro" id="IPR017500">
    <property type="entry name" value="Phage_infect_YhgE_N"/>
</dbReference>
<proteinExistence type="predicted"/>
<dbReference type="InterPro" id="IPR013525">
    <property type="entry name" value="ABC2_TM"/>
</dbReference>
<dbReference type="Gene3D" id="3.40.1710.10">
    <property type="entry name" value="abc type-2 transporter like domain"/>
    <property type="match status" value="1"/>
</dbReference>
<feature type="transmembrane region" description="Helical" evidence="6">
    <location>
        <begin position="749"/>
        <end position="769"/>
    </location>
</feature>
<feature type="domain" description="ABC-2 type transporter transmembrane" evidence="7">
    <location>
        <begin position="476"/>
        <end position="881"/>
    </location>
</feature>
<dbReference type="InterPro" id="IPR017501">
    <property type="entry name" value="Phage_infect_YhgE_C"/>
</dbReference>
<evidence type="ECO:0000256" key="4">
    <source>
        <dbReference type="ARBA" id="ARBA00023136"/>
    </source>
</evidence>
<evidence type="ECO:0000256" key="5">
    <source>
        <dbReference type="SAM" id="Coils"/>
    </source>
</evidence>
<evidence type="ECO:0000313" key="9">
    <source>
        <dbReference type="Proteomes" id="UP000277864"/>
    </source>
</evidence>
<sequence>MNVKLKHVKELYKLDWKRIFRNKLTLFFIVALMVIPSLYAWFNIAALWDPYANTGDIKIAVYSSDEEVEVMDKKVNVGKKIVKNLRTNDAIGWQFVDSKKELDDGVKSGKYYAGIYLPKNFSENLVSFVNGEIKKPEIEYSVNQKINAIAPKIADKGAGTIQETISKEFIGVVSKTLLKTFNEIGYDLDANLPSINKLTSKILEIDDNLDKIEGYTKEVQDLNKKMPEYKEKLAKANEFIDYLPEVTKMGNKVVQVNNMLPEIRESGKMIISLQNKIPQIRSAGAQLNMIDSDFDKVTKIMDEAITEANKGLSIMTEAQQVLPQVALVANAANQLIPEVKDNVQKIQDAMPQVASGIGIGTQLIGTTASDISRISEDLAQLVNNHELTPEKKADIQSVLAKLATSLETLNRLIDSTTTSLTQLQTITGSNKLQDVIDQLGKAKRMIQPIIQDIYFISNNLDYVSTDVIINRLLTISEQSNRLAETLDGINPQAIQTRVNSMLDKVQTMLAGAQKLTSQIDNQKINDINRLLDSTSQTVREAIALLQKYQQQLPAMKQEVHSANVLVNSNMERIVGAINKAAYMYQNDLPNLEQKLSKASSFVINDWPNIEHDLKRTMSMVNEKVPEVEEALTMADDMIQNDWPNIRTGIEKAADGIRKGQKDFDLKEVIKLLKSDVNKETNFIKNPVKIAQKDVYPVPNYGSASTPFYTTLCLWVGALLLSSLATTDVHLRGRQLKRYSKREQFLSRMMTYLTIGFFQTLIVTLGNLWLLDVYVVDSFYSVLFAFIVGLAFMMIVYVLVALFNNLGKGMAIIILVLSISGGGGNFPIQMSGPFFRFINPLLPFTYGVNLLREPVGGIYWPNAKKYIFVLILFTVVFFLLGFILYPYVKDKVKALDEKMHGGRIIH</sequence>
<dbReference type="GO" id="GO:0016020">
    <property type="term" value="C:membrane"/>
    <property type="evidence" value="ECO:0007669"/>
    <property type="project" value="UniProtKB-SubCell"/>
</dbReference>
<evidence type="ECO:0000313" key="8">
    <source>
        <dbReference type="EMBL" id="RST89492.1"/>
    </source>
</evidence>
<feature type="transmembrane region" description="Helical" evidence="6">
    <location>
        <begin position="809"/>
        <end position="827"/>
    </location>
</feature>
<feature type="domain" description="ABC-2 type transporter transmembrane" evidence="7">
    <location>
        <begin position="28"/>
        <end position="165"/>
    </location>
</feature>